<dbReference type="InterPro" id="IPR036249">
    <property type="entry name" value="Thioredoxin-like_sf"/>
</dbReference>
<keyword evidence="3" id="KW-1185">Reference proteome</keyword>
<dbReference type="AlphaFoldDB" id="A0A4Q4KCV7"/>
<dbReference type="SUPFAM" id="SSF52833">
    <property type="entry name" value="Thioredoxin-like"/>
    <property type="match status" value="1"/>
</dbReference>
<dbReference type="Gene3D" id="3.40.30.10">
    <property type="entry name" value="Glutaredoxin"/>
    <property type="match status" value="1"/>
</dbReference>
<name>A0A4Q4KCV7_9FLAO</name>
<proteinExistence type="predicted"/>
<feature type="signal peptide" evidence="1">
    <location>
        <begin position="1"/>
        <end position="19"/>
    </location>
</feature>
<keyword evidence="1" id="KW-0732">Signal</keyword>
<accession>A0A4Q4KCV7</accession>
<protein>
    <recommendedName>
        <fullName evidence="4">TlpA family protein disulfide reductase</fullName>
    </recommendedName>
</protein>
<dbReference type="OrthoDB" id="1466983at2"/>
<evidence type="ECO:0000256" key="1">
    <source>
        <dbReference type="SAM" id="SignalP"/>
    </source>
</evidence>
<sequence>MFKTLTLLFLISTSLFVTGKQSITTLSGFANDNIGKEVRVFFIDDYLSQLRTQVASTVVEADSSFKMSFYNSETRKVRVEIEDNYFQIYLQPGGDYKLFVEATSPYVNEKAKGVEVGFYFLGLDSTDINYKILMFEDAQYNFLQTNYQPRSIKSTIFVQKLDSFKLNITKEYQSDTSQFFKIYVKFSVASLDDLAFVGHRNEYEKFDFYLKPETVWYQNDRYMGYIHHYYKMYEKQLSKNVNEKFYEAVIQSSPSLAMNALGGDYSLKNLKLRELIMLKMLSEVFFTKDYPQTNILTMMDSVSNHALFKENKIVSTNLKYRLLDLVPGTKMPDFILTISGEKKYQSDYYGKHTYIQFVSKEMKNSLNDLELLYKLQQKYSKNTQFITILVADKNDPLLKDPIPFIKEHKIAWDFSVIEKNDPILKKMNVSNYPHYLLMDAEGVVVAAPAMSPRPNNDYETIELTLIQINRKYRSYEEDERR</sequence>
<organism evidence="2 3">
    <name type="scientific">Brumimicrobium glaciale</name>
    <dbReference type="NCBI Taxonomy" id="200475"/>
    <lineage>
        <taxon>Bacteria</taxon>
        <taxon>Pseudomonadati</taxon>
        <taxon>Bacteroidota</taxon>
        <taxon>Flavobacteriia</taxon>
        <taxon>Flavobacteriales</taxon>
        <taxon>Crocinitomicaceae</taxon>
        <taxon>Brumimicrobium</taxon>
    </lineage>
</organism>
<dbReference type="EMBL" id="SETE01000010">
    <property type="protein sequence ID" value="RYM30841.1"/>
    <property type="molecule type" value="Genomic_DNA"/>
</dbReference>
<dbReference type="Proteomes" id="UP000293952">
    <property type="component" value="Unassembled WGS sequence"/>
</dbReference>
<feature type="chain" id="PRO_5020298860" description="TlpA family protein disulfide reductase" evidence="1">
    <location>
        <begin position="20"/>
        <end position="481"/>
    </location>
</feature>
<comment type="caution">
    <text evidence="2">The sequence shown here is derived from an EMBL/GenBank/DDBJ whole genome shotgun (WGS) entry which is preliminary data.</text>
</comment>
<gene>
    <name evidence="2" type="ORF">ERX46_17315</name>
</gene>
<evidence type="ECO:0008006" key="4">
    <source>
        <dbReference type="Google" id="ProtNLM"/>
    </source>
</evidence>
<dbReference type="RefSeq" id="WP_130095131.1">
    <property type="nucleotide sequence ID" value="NZ_SETE01000010.1"/>
</dbReference>
<reference evidence="2 3" key="1">
    <citation type="submission" date="2019-02" db="EMBL/GenBank/DDBJ databases">
        <title>Genome sequence of the sea-ice species Brumimicrobium glaciale.</title>
        <authorList>
            <person name="Bowman J.P."/>
        </authorList>
    </citation>
    <scope>NUCLEOTIDE SEQUENCE [LARGE SCALE GENOMIC DNA]</scope>
    <source>
        <strain evidence="2 3">IC156</strain>
    </source>
</reference>
<evidence type="ECO:0000313" key="2">
    <source>
        <dbReference type="EMBL" id="RYM30841.1"/>
    </source>
</evidence>
<evidence type="ECO:0000313" key="3">
    <source>
        <dbReference type="Proteomes" id="UP000293952"/>
    </source>
</evidence>